<reference evidence="4 5" key="1">
    <citation type="submission" date="2020-08" db="EMBL/GenBank/DDBJ databases">
        <title>Genome sequencing of Purple Non-Sulfur Bacteria from various extreme environments.</title>
        <authorList>
            <person name="Mayer M."/>
        </authorList>
    </citation>
    <scope>NUCLEOTIDE SEQUENCE [LARGE SCALE GENOMIC DNA]</scope>
    <source>
        <strain evidence="4 5">2761</strain>
    </source>
</reference>
<dbReference type="PROSITE" id="PS50977">
    <property type="entry name" value="HTH_TETR_2"/>
    <property type="match status" value="1"/>
</dbReference>
<dbReference type="AlphaFoldDB" id="A0A840G593"/>
<keyword evidence="5" id="KW-1185">Reference proteome</keyword>
<dbReference type="Gene3D" id="1.10.357.10">
    <property type="entry name" value="Tetracycline Repressor, domain 2"/>
    <property type="match status" value="1"/>
</dbReference>
<dbReference type="InterPro" id="IPR041583">
    <property type="entry name" value="TetR_C_31"/>
</dbReference>
<dbReference type="InterPro" id="IPR009057">
    <property type="entry name" value="Homeodomain-like_sf"/>
</dbReference>
<evidence type="ECO:0000313" key="5">
    <source>
        <dbReference type="Proteomes" id="UP000587070"/>
    </source>
</evidence>
<comment type="caution">
    <text evidence="4">The sequence shown here is derived from an EMBL/GenBank/DDBJ whole genome shotgun (WGS) entry which is preliminary data.</text>
</comment>
<dbReference type="InterPro" id="IPR036271">
    <property type="entry name" value="Tet_transcr_reg_TetR-rel_C_sf"/>
</dbReference>
<evidence type="ECO:0000313" key="4">
    <source>
        <dbReference type="EMBL" id="MBB4247096.1"/>
    </source>
</evidence>
<protein>
    <submittedName>
        <fullName evidence="4">AcrR family transcriptional regulator</fullName>
    </submittedName>
</protein>
<evidence type="ECO:0000256" key="1">
    <source>
        <dbReference type="ARBA" id="ARBA00023125"/>
    </source>
</evidence>
<dbReference type="InterPro" id="IPR001647">
    <property type="entry name" value="HTH_TetR"/>
</dbReference>
<accession>A0A840G593</accession>
<dbReference type="SUPFAM" id="SSF48498">
    <property type="entry name" value="Tetracyclin repressor-like, C-terminal domain"/>
    <property type="match status" value="1"/>
</dbReference>
<sequence>MQKKIVPPRLQPRTGAGSTRSALLDAGVALLRDGGISTLTQTRVAQRAGLKQSHLTYYFPTRTDLLLAIAEHAILGMEEALATPPKAVPASDRSTPAAPPAAATAGKSAAASASTLASVLSERIVEGVPPRAILGLIVAADAEPEIRIALRAFVGRMRQHVRGLLAGAGLADDEDSALLFHASLVGLAVMHQARLDETSQREVSHGVAALLQGLLPAGRTAMGNDHDPFI</sequence>
<dbReference type="Pfam" id="PF00440">
    <property type="entry name" value="TetR_N"/>
    <property type="match status" value="1"/>
</dbReference>
<evidence type="ECO:0000259" key="3">
    <source>
        <dbReference type="PROSITE" id="PS50977"/>
    </source>
</evidence>
<dbReference type="Pfam" id="PF17940">
    <property type="entry name" value="TetR_C_31"/>
    <property type="match status" value="1"/>
</dbReference>
<feature type="domain" description="HTH tetR-type" evidence="3">
    <location>
        <begin position="17"/>
        <end position="77"/>
    </location>
</feature>
<evidence type="ECO:0000256" key="2">
    <source>
        <dbReference type="PROSITE-ProRule" id="PRU00335"/>
    </source>
</evidence>
<organism evidence="4 5">
    <name type="scientific">Rhodocyclus tenuis</name>
    <name type="common">Rhodospirillum tenue</name>
    <dbReference type="NCBI Taxonomy" id="1066"/>
    <lineage>
        <taxon>Bacteria</taxon>
        <taxon>Pseudomonadati</taxon>
        <taxon>Pseudomonadota</taxon>
        <taxon>Betaproteobacteria</taxon>
        <taxon>Rhodocyclales</taxon>
        <taxon>Rhodocyclaceae</taxon>
        <taxon>Rhodocyclus</taxon>
    </lineage>
</organism>
<dbReference type="RefSeq" id="WP_153115604.1">
    <property type="nucleotide sequence ID" value="NZ_JACIGE010000004.1"/>
</dbReference>
<dbReference type="EMBL" id="JACIGE010000004">
    <property type="protein sequence ID" value="MBB4247096.1"/>
    <property type="molecule type" value="Genomic_DNA"/>
</dbReference>
<dbReference type="OrthoDB" id="8586619at2"/>
<feature type="DNA-binding region" description="H-T-H motif" evidence="2">
    <location>
        <begin position="40"/>
        <end position="59"/>
    </location>
</feature>
<dbReference type="Proteomes" id="UP000587070">
    <property type="component" value="Unassembled WGS sequence"/>
</dbReference>
<keyword evidence="1 2" id="KW-0238">DNA-binding</keyword>
<name>A0A840G593_RHOTE</name>
<dbReference type="SUPFAM" id="SSF46689">
    <property type="entry name" value="Homeodomain-like"/>
    <property type="match status" value="1"/>
</dbReference>
<dbReference type="GO" id="GO:0003677">
    <property type="term" value="F:DNA binding"/>
    <property type="evidence" value="ECO:0007669"/>
    <property type="project" value="UniProtKB-UniRule"/>
</dbReference>
<gene>
    <name evidence="4" type="ORF">GGD90_001462</name>
</gene>
<proteinExistence type="predicted"/>